<feature type="signal peptide" evidence="2">
    <location>
        <begin position="1"/>
        <end position="22"/>
    </location>
</feature>
<evidence type="ECO:0000313" key="4">
    <source>
        <dbReference type="EMBL" id="AIQ93060.1"/>
    </source>
</evidence>
<name>A0A089P2R1_9HYPH</name>
<dbReference type="PANTHER" id="PTHR22946">
    <property type="entry name" value="DIENELACTONE HYDROLASE DOMAIN-CONTAINING PROTEIN-RELATED"/>
    <property type="match status" value="1"/>
</dbReference>
<evidence type="ECO:0000259" key="3">
    <source>
        <dbReference type="Pfam" id="PF01738"/>
    </source>
</evidence>
<keyword evidence="2" id="KW-0732">Signal</keyword>
<evidence type="ECO:0000313" key="5">
    <source>
        <dbReference type="Proteomes" id="UP000029492"/>
    </source>
</evidence>
<dbReference type="HOGENOM" id="CLU_838579_0_0_5"/>
<dbReference type="STRING" id="693986.MOC_5305"/>
<dbReference type="eggNOG" id="COG0412">
    <property type="taxonomic scope" value="Bacteria"/>
</dbReference>
<evidence type="ECO:0000256" key="2">
    <source>
        <dbReference type="SAM" id="SignalP"/>
    </source>
</evidence>
<dbReference type="InterPro" id="IPR050261">
    <property type="entry name" value="FrsA_esterase"/>
</dbReference>
<organism evidence="4 5">
    <name type="scientific">Methylobacterium oryzae CBMB20</name>
    <dbReference type="NCBI Taxonomy" id="693986"/>
    <lineage>
        <taxon>Bacteria</taxon>
        <taxon>Pseudomonadati</taxon>
        <taxon>Pseudomonadota</taxon>
        <taxon>Alphaproteobacteria</taxon>
        <taxon>Hyphomicrobiales</taxon>
        <taxon>Methylobacteriaceae</taxon>
        <taxon>Methylobacterium</taxon>
    </lineage>
</organism>
<reference evidence="4 5" key="1">
    <citation type="journal article" date="2014" name="PLoS ONE">
        <title>Genome Information of Methylobacterium oryzae, a Plant-Probiotic Methylotroph in the Phyllosphere.</title>
        <authorList>
            <person name="Kwak M.J."/>
            <person name="Jeong H."/>
            <person name="Madhaiyan M."/>
            <person name="Lee Y."/>
            <person name="Sa T.M."/>
            <person name="Oh T.K."/>
            <person name="Kim J.F."/>
        </authorList>
    </citation>
    <scope>NUCLEOTIDE SEQUENCE [LARGE SCALE GENOMIC DNA]</scope>
    <source>
        <strain evidence="4 5">CBMB20</strain>
    </source>
</reference>
<sequence>MRRSILFLTAGLLACSPRAASAEPAQDGVADLGSYAARVEMHPFESLTLTDRQFLTGTSEGAKPVTVAGLLRIAKPGSERLPTVILMHGSGGLGGNIEFWQRALAARGISTFAIDGFTGRGLTSVNTDQSLLARTNLILDIYRALGVLAQHPRVDPARIAVMGFSRGGQAALYASLKRFDAAWNRSGVTPALYLPVYPDCAIRFRDDTALVDRPIRMFGGSGDDYNPAATCAAYAERLKAAGADVGLTVYPGAQHVFDNPNGPAHPVVAKGAQTVRACAIREAEDGALVEGPNATPFTYTAPCVQHDPHIGSDAAARAATLSSVSDALEAAFRRP</sequence>
<dbReference type="RefSeq" id="WP_043759855.1">
    <property type="nucleotide sequence ID" value="NZ_CP003811.1"/>
</dbReference>
<accession>A0A089P2R1</accession>
<dbReference type="SUPFAM" id="SSF53474">
    <property type="entry name" value="alpha/beta-Hydrolases"/>
    <property type="match status" value="1"/>
</dbReference>
<feature type="chain" id="PRO_5001848341" evidence="2">
    <location>
        <begin position="23"/>
        <end position="335"/>
    </location>
</feature>
<dbReference type="PANTHER" id="PTHR22946:SF9">
    <property type="entry name" value="POLYKETIDE TRANSFERASE AF380"/>
    <property type="match status" value="1"/>
</dbReference>
<feature type="domain" description="Dienelactone hydrolase" evidence="3">
    <location>
        <begin position="73"/>
        <end position="263"/>
    </location>
</feature>
<protein>
    <submittedName>
        <fullName evidence="4">Dienelactone hydrolase</fullName>
    </submittedName>
</protein>
<dbReference type="PROSITE" id="PS51257">
    <property type="entry name" value="PROKAR_LIPOPROTEIN"/>
    <property type="match status" value="1"/>
</dbReference>
<dbReference type="GO" id="GO:0052689">
    <property type="term" value="F:carboxylic ester hydrolase activity"/>
    <property type="evidence" value="ECO:0007669"/>
    <property type="project" value="UniProtKB-ARBA"/>
</dbReference>
<keyword evidence="5" id="KW-1185">Reference proteome</keyword>
<dbReference type="Gene3D" id="3.40.50.1820">
    <property type="entry name" value="alpha/beta hydrolase"/>
    <property type="match status" value="1"/>
</dbReference>
<dbReference type="EMBL" id="CP003811">
    <property type="protein sequence ID" value="AIQ93060.1"/>
    <property type="molecule type" value="Genomic_DNA"/>
</dbReference>
<dbReference type="KEGG" id="mor:MOC_5305"/>
<evidence type="ECO:0000256" key="1">
    <source>
        <dbReference type="ARBA" id="ARBA00022801"/>
    </source>
</evidence>
<dbReference type="Pfam" id="PF01738">
    <property type="entry name" value="DLH"/>
    <property type="match status" value="1"/>
</dbReference>
<proteinExistence type="predicted"/>
<dbReference type="InterPro" id="IPR002925">
    <property type="entry name" value="Dienelactn_hydro"/>
</dbReference>
<dbReference type="AlphaFoldDB" id="A0A089P2R1"/>
<dbReference type="InterPro" id="IPR029058">
    <property type="entry name" value="AB_hydrolase_fold"/>
</dbReference>
<gene>
    <name evidence="4" type="ORF">MOC_5305</name>
</gene>
<keyword evidence="1 4" id="KW-0378">Hydrolase</keyword>
<dbReference type="Proteomes" id="UP000029492">
    <property type="component" value="Chromosome"/>
</dbReference>